<dbReference type="RefSeq" id="WP_058258156.1">
    <property type="nucleotide sequence ID" value="NZ_LN879430.1"/>
</dbReference>
<proteinExistence type="predicted"/>
<dbReference type="Proteomes" id="UP000196053">
    <property type="component" value="Chromosome I"/>
</dbReference>
<sequence length="290" mass="31528">MGKANKIFYGWWIVIGSILVIATIVPSVMALANKFLIPVTTDMGIKRSTFSIGNAIIQAMGIILSPLVTKKLATGNLKKIQSSSVLIYCLVYTTYSLAKKPIHLYITSFVLGIAFLCATIIPISIMITNWFDEKRGLAMSLGLSGVGIGGFILSPLLTIWLDRYGWRKTYLIYAVIMLVISLPVSLFIFEKSPEEKGLKALGTEAVNKLENGPIGDFEFSISINKSFTKPFFILLVLGMIINGLINTGALGQFPPALEGLHGSTVAATIISLYSIVGIFGKLILGWINDK</sequence>
<accession>A0A0K8J5S1</accession>
<feature type="transmembrane region" description="Helical" evidence="6">
    <location>
        <begin position="170"/>
        <end position="189"/>
    </location>
</feature>
<feature type="transmembrane region" description="Helical" evidence="6">
    <location>
        <begin position="137"/>
        <end position="158"/>
    </location>
</feature>
<keyword evidence="2" id="KW-0813">Transport</keyword>
<dbReference type="PANTHER" id="PTHR11360">
    <property type="entry name" value="MONOCARBOXYLATE TRANSPORTER"/>
    <property type="match status" value="1"/>
</dbReference>
<feature type="transmembrane region" description="Helical" evidence="6">
    <location>
        <begin position="231"/>
        <end position="253"/>
    </location>
</feature>
<evidence type="ECO:0000313" key="9">
    <source>
        <dbReference type="Proteomes" id="UP000196053"/>
    </source>
</evidence>
<feature type="transmembrane region" description="Helical" evidence="6">
    <location>
        <begin position="80"/>
        <end position="98"/>
    </location>
</feature>
<dbReference type="GO" id="GO:0022857">
    <property type="term" value="F:transmembrane transporter activity"/>
    <property type="evidence" value="ECO:0007669"/>
    <property type="project" value="InterPro"/>
</dbReference>
<feature type="transmembrane region" description="Helical" evidence="6">
    <location>
        <begin position="49"/>
        <end position="68"/>
    </location>
</feature>
<dbReference type="Pfam" id="PF07690">
    <property type="entry name" value="MFS_1"/>
    <property type="match status" value="1"/>
</dbReference>
<comment type="subcellular location">
    <subcellularLocation>
        <location evidence="1">Cell membrane</location>
        <topology evidence="1">Multi-pass membrane protein</topology>
    </subcellularLocation>
</comment>
<reference evidence="9" key="1">
    <citation type="submission" date="2015-09" db="EMBL/GenBank/DDBJ databases">
        <authorList>
            <person name="Wibberg D."/>
        </authorList>
    </citation>
    <scope>NUCLEOTIDE SEQUENCE [LARGE SCALE GENOMIC DNA]</scope>
    <source>
        <strain evidence="9">SD1D</strain>
    </source>
</reference>
<dbReference type="AlphaFoldDB" id="A0A0K8J5S1"/>
<dbReference type="KEGG" id="hsd:SD1D_1271"/>
<evidence type="ECO:0000256" key="1">
    <source>
        <dbReference type="ARBA" id="ARBA00004651"/>
    </source>
</evidence>
<dbReference type="Gene3D" id="1.20.1250.20">
    <property type="entry name" value="MFS general substrate transporter like domains"/>
    <property type="match status" value="1"/>
</dbReference>
<dbReference type="PANTHER" id="PTHR11360:SF284">
    <property type="entry name" value="EG:103B4.3 PROTEIN-RELATED"/>
    <property type="match status" value="1"/>
</dbReference>
<organism evidence="8 9">
    <name type="scientific">Herbinix luporum</name>
    <dbReference type="NCBI Taxonomy" id="1679721"/>
    <lineage>
        <taxon>Bacteria</taxon>
        <taxon>Bacillati</taxon>
        <taxon>Bacillota</taxon>
        <taxon>Clostridia</taxon>
        <taxon>Lachnospirales</taxon>
        <taxon>Lachnospiraceae</taxon>
        <taxon>Herbinix</taxon>
    </lineage>
</organism>
<dbReference type="InterPro" id="IPR011701">
    <property type="entry name" value="MFS"/>
</dbReference>
<keyword evidence="9" id="KW-1185">Reference proteome</keyword>
<feature type="transmembrane region" description="Helical" evidence="6">
    <location>
        <begin position="104"/>
        <end position="125"/>
    </location>
</feature>
<evidence type="ECO:0000259" key="7">
    <source>
        <dbReference type="PROSITE" id="PS50850"/>
    </source>
</evidence>
<dbReference type="InterPro" id="IPR050327">
    <property type="entry name" value="Proton-linked_MCT"/>
</dbReference>
<feature type="domain" description="Major facilitator superfamily (MFS) profile" evidence="7">
    <location>
        <begin position="1"/>
        <end position="290"/>
    </location>
</feature>
<dbReference type="InterPro" id="IPR036259">
    <property type="entry name" value="MFS_trans_sf"/>
</dbReference>
<keyword evidence="3 6" id="KW-0812">Transmembrane</keyword>
<feature type="transmembrane region" description="Helical" evidence="6">
    <location>
        <begin position="265"/>
        <end position="287"/>
    </location>
</feature>
<keyword evidence="5 6" id="KW-0472">Membrane</keyword>
<feature type="transmembrane region" description="Helical" evidence="6">
    <location>
        <begin position="7"/>
        <end position="29"/>
    </location>
</feature>
<dbReference type="SUPFAM" id="SSF103473">
    <property type="entry name" value="MFS general substrate transporter"/>
    <property type="match status" value="1"/>
</dbReference>
<evidence type="ECO:0000256" key="5">
    <source>
        <dbReference type="ARBA" id="ARBA00023136"/>
    </source>
</evidence>
<evidence type="ECO:0000313" key="8">
    <source>
        <dbReference type="EMBL" id="CUH92817.1"/>
    </source>
</evidence>
<evidence type="ECO:0000256" key="6">
    <source>
        <dbReference type="SAM" id="Phobius"/>
    </source>
</evidence>
<keyword evidence="4 6" id="KW-1133">Transmembrane helix</keyword>
<dbReference type="InterPro" id="IPR020846">
    <property type="entry name" value="MFS_dom"/>
</dbReference>
<dbReference type="PROSITE" id="PS50850">
    <property type="entry name" value="MFS"/>
    <property type="match status" value="1"/>
</dbReference>
<dbReference type="EMBL" id="LN879430">
    <property type="protein sequence ID" value="CUH92817.1"/>
    <property type="molecule type" value="Genomic_DNA"/>
</dbReference>
<dbReference type="GO" id="GO:0005886">
    <property type="term" value="C:plasma membrane"/>
    <property type="evidence" value="ECO:0007669"/>
    <property type="project" value="UniProtKB-SubCell"/>
</dbReference>
<evidence type="ECO:0000256" key="2">
    <source>
        <dbReference type="ARBA" id="ARBA00022448"/>
    </source>
</evidence>
<name>A0A0K8J5S1_9FIRM</name>
<gene>
    <name evidence="8" type="ORF">SD1D_1271</name>
</gene>
<protein>
    <recommendedName>
        <fullName evidence="7">Major facilitator superfamily (MFS) profile domain-containing protein</fullName>
    </recommendedName>
</protein>
<evidence type="ECO:0000256" key="3">
    <source>
        <dbReference type="ARBA" id="ARBA00022692"/>
    </source>
</evidence>
<evidence type="ECO:0000256" key="4">
    <source>
        <dbReference type="ARBA" id="ARBA00022989"/>
    </source>
</evidence>